<evidence type="ECO:0000313" key="3">
    <source>
        <dbReference type="Proteomes" id="UP000604001"/>
    </source>
</evidence>
<accession>A0ABR6U9H2</accession>
<feature type="domain" description="Bacterial Ig-like" evidence="1">
    <location>
        <begin position="259"/>
        <end position="331"/>
    </location>
</feature>
<dbReference type="InterPro" id="IPR013783">
    <property type="entry name" value="Ig-like_fold"/>
</dbReference>
<name>A0ABR6U9H2_9ACTN</name>
<sequence>MIPLSDTRTSRTRRTGLLASAALVLTTTLAGLGGGVATAAAGGEWQDGKHDEDTVIDCITSGPSTGVSANVGWRSPSGTVPKVGEKFYLRGYIGLVSIPCSGKVAVLPEILVPRGVEFVDEDVHWDLTEAGDEQDLGTGDLAFDQGVNGGILVGNADFTPFTLRQGDVLEFQFPVKATRELKGPATQQPECQSRREGTAPCPINQAGDHFQMAFTVGGHGGDKQYVTPYVGLFAGGDSTGKMASHVTAKFALSSRKKGSATVTVGADNPVAGGKVTITDNGRRIASGKVNAAGKARIVLPRMKKGKHVLVAKFGGTSGVKPSASKRYVVRVR</sequence>
<comment type="caution">
    <text evidence="2">The sequence shown here is derived from an EMBL/GenBank/DDBJ whole genome shotgun (WGS) entry which is preliminary data.</text>
</comment>
<reference evidence="2 3" key="1">
    <citation type="submission" date="2020-08" db="EMBL/GenBank/DDBJ databases">
        <title>novel species in genus Nocardioides.</title>
        <authorList>
            <person name="Zhang G."/>
        </authorList>
    </citation>
    <scope>NUCLEOTIDE SEQUENCE [LARGE SCALE GENOMIC DNA]</scope>
    <source>
        <strain evidence="2 3">SC8A-24</strain>
    </source>
</reference>
<proteinExistence type="predicted"/>
<dbReference type="InterPro" id="IPR032109">
    <property type="entry name" value="Big_3_5"/>
</dbReference>
<dbReference type="Pfam" id="PF16640">
    <property type="entry name" value="Big_3_5"/>
    <property type="match status" value="1"/>
</dbReference>
<dbReference type="Proteomes" id="UP000604001">
    <property type="component" value="Unassembled WGS sequence"/>
</dbReference>
<dbReference type="Gene3D" id="2.60.40.10">
    <property type="entry name" value="Immunoglobulins"/>
    <property type="match status" value="1"/>
</dbReference>
<protein>
    <submittedName>
        <fullName evidence="2">Ig-like domain repeat protein</fullName>
    </submittedName>
</protein>
<dbReference type="RefSeq" id="WP_186346340.1">
    <property type="nucleotide sequence ID" value="NZ_BMMR01000004.1"/>
</dbReference>
<organism evidence="2 3">
    <name type="scientific">Nocardioides deserti</name>
    <dbReference type="NCBI Taxonomy" id="1588644"/>
    <lineage>
        <taxon>Bacteria</taxon>
        <taxon>Bacillati</taxon>
        <taxon>Actinomycetota</taxon>
        <taxon>Actinomycetes</taxon>
        <taxon>Propionibacteriales</taxon>
        <taxon>Nocardioidaceae</taxon>
        <taxon>Nocardioides</taxon>
    </lineage>
</organism>
<dbReference type="EMBL" id="JACMYC010000006">
    <property type="protein sequence ID" value="MBC2961095.1"/>
    <property type="molecule type" value="Genomic_DNA"/>
</dbReference>
<keyword evidence="3" id="KW-1185">Reference proteome</keyword>
<evidence type="ECO:0000313" key="2">
    <source>
        <dbReference type="EMBL" id="MBC2961095.1"/>
    </source>
</evidence>
<gene>
    <name evidence="2" type="ORF">H7344_12395</name>
</gene>
<evidence type="ECO:0000259" key="1">
    <source>
        <dbReference type="Pfam" id="PF16640"/>
    </source>
</evidence>